<gene>
    <name evidence="2" type="ORF">LCGC14_2635810</name>
</gene>
<evidence type="ECO:0000313" key="2">
    <source>
        <dbReference type="EMBL" id="KKK99129.1"/>
    </source>
</evidence>
<dbReference type="EMBL" id="LAZR01045329">
    <property type="protein sequence ID" value="KKK99129.1"/>
    <property type="molecule type" value="Genomic_DNA"/>
</dbReference>
<evidence type="ECO:0000256" key="1">
    <source>
        <dbReference type="SAM" id="MobiDB-lite"/>
    </source>
</evidence>
<accession>A0A0F9C9T2</accession>
<name>A0A0F9C9T2_9ZZZZ</name>
<reference evidence="2" key="1">
    <citation type="journal article" date="2015" name="Nature">
        <title>Complex archaea that bridge the gap between prokaryotes and eukaryotes.</title>
        <authorList>
            <person name="Spang A."/>
            <person name="Saw J.H."/>
            <person name="Jorgensen S.L."/>
            <person name="Zaremba-Niedzwiedzka K."/>
            <person name="Martijn J."/>
            <person name="Lind A.E."/>
            <person name="van Eijk R."/>
            <person name="Schleper C."/>
            <person name="Guy L."/>
            <person name="Ettema T.J."/>
        </authorList>
    </citation>
    <scope>NUCLEOTIDE SEQUENCE</scope>
</reference>
<comment type="caution">
    <text evidence="2">The sequence shown here is derived from an EMBL/GenBank/DDBJ whole genome shotgun (WGS) entry which is preliminary data.</text>
</comment>
<protein>
    <submittedName>
        <fullName evidence="2">Uncharacterized protein</fullName>
    </submittedName>
</protein>
<dbReference type="AlphaFoldDB" id="A0A0F9C9T2"/>
<feature type="region of interest" description="Disordered" evidence="1">
    <location>
        <begin position="1"/>
        <end position="21"/>
    </location>
</feature>
<organism evidence="2">
    <name type="scientific">marine sediment metagenome</name>
    <dbReference type="NCBI Taxonomy" id="412755"/>
    <lineage>
        <taxon>unclassified sequences</taxon>
        <taxon>metagenomes</taxon>
        <taxon>ecological metagenomes</taxon>
    </lineage>
</organism>
<feature type="non-terminal residue" evidence="2">
    <location>
        <position position="21"/>
    </location>
</feature>
<proteinExistence type="predicted"/>
<sequence length="21" mass="2415">MDLKEFRERAKRIAGPSPPTD</sequence>